<name>A0A926D8S8_9FIRM</name>
<proteinExistence type="predicted"/>
<sequence>MKEYGTNIRIQEPVAGDRPAVYASYDKPTSLPQNMKVMSMQWLGPDHKPMGIYDKFEIGKEYTLNLRIGFEGGEEKGQVYSKNWEESKVSGKSVTAWMLDVDFTDGPVWEMYHSYKGG</sequence>
<dbReference type="Proteomes" id="UP000651482">
    <property type="component" value="Unassembled WGS sequence"/>
</dbReference>
<organism evidence="1 2">
    <name type="scientific">Yeguia hominis</name>
    <dbReference type="NCBI Taxonomy" id="2763662"/>
    <lineage>
        <taxon>Bacteria</taxon>
        <taxon>Bacillati</taxon>
        <taxon>Bacillota</taxon>
        <taxon>Clostridia</taxon>
        <taxon>Eubacteriales</taxon>
        <taxon>Yeguiaceae</taxon>
        <taxon>Yeguia</taxon>
    </lineage>
</organism>
<dbReference type="RefSeq" id="WP_249318808.1">
    <property type="nucleotide sequence ID" value="NZ_JACRSN010000006.1"/>
</dbReference>
<dbReference type="EMBL" id="JACRSN010000006">
    <property type="protein sequence ID" value="MBC8533427.1"/>
    <property type="molecule type" value="Genomic_DNA"/>
</dbReference>
<comment type="caution">
    <text evidence="1">The sequence shown here is derived from an EMBL/GenBank/DDBJ whole genome shotgun (WGS) entry which is preliminary data.</text>
</comment>
<dbReference type="AlphaFoldDB" id="A0A926D8S8"/>
<keyword evidence="2" id="KW-1185">Reference proteome</keyword>
<reference evidence="1" key="1">
    <citation type="submission" date="2020-08" db="EMBL/GenBank/DDBJ databases">
        <title>Genome public.</title>
        <authorList>
            <person name="Liu C."/>
            <person name="Sun Q."/>
        </authorList>
    </citation>
    <scope>NUCLEOTIDE SEQUENCE</scope>
    <source>
        <strain evidence="1">NSJ-40</strain>
    </source>
</reference>
<gene>
    <name evidence="1" type="ORF">IAG03_05300</name>
</gene>
<evidence type="ECO:0000313" key="1">
    <source>
        <dbReference type="EMBL" id="MBC8533427.1"/>
    </source>
</evidence>
<accession>A0A926D8S8</accession>
<protein>
    <submittedName>
        <fullName evidence="1">Uncharacterized protein</fullName>
    </submittedName>
</protein>
<evidence type="ECO:0000313" key="2">
    <source>
        <dbReference type="Proteomes" id="UP000651482"/>
    </source>
</evidence>